<evidence type="ECO:0008006" key="3">
    <source>
        <dbReference type="Google" id="ProtNLM"/>
    </source>
</evidence>
<dbReference type="InterPro" id="IPR036782">
    <property type="entry name" value="NE0471-like_N"/>
</dbReference>
<evidence type="ECO:0000313" key="2">
    <source>
        <dbReference type="Proteomes" id="UP000178606"/>
    </source>
</evidence>
<reference evidence="1 2" key="1">
    <citation type="journal article" date="2016" name="Nat. Commun.">
        <title>Thousands of microbial genomes shed light on interconnected biogeochemical processes in an aquifer system.</title>
        <authorList>
            <person name="Anantharaman K."/>
            <person name="Brown C.T."/>
            <person name="Hug L.A."/>
            <person name="Sharon I."/>
            <person name="Castelle C.J."/>
            <person name="Probst A.J."/>
            <person name="Thomas B.C."/>
            <person name="Singh A."/>
            <person name="Wilkins M.J."/>
            <person name="Karaoz U."/>
            <person name="Brodie E.L."/>
            <person name="Williams K.H."/>
            <person name="Hubbard S.S."/>
            <person name="Banfield J.F."/>
        </authorList>
    </citation>
    <scope>NUCLEOTIDE SEQUENCE [LARGE SCALE GENOMIC DNA]</scope>
    <source>
        <strain evidence="2">RIFCSPLOWO2_12_FULL_64_10</strain>
    </source>
</reference>
<accession>A0A1F6CD29</accession>
<comment type="caution">
    <text evidence="1">The sequence shown here is derived from an EMBL/GenBank/DDBJ whole genome shotgun (WGS) entry which is preliminary data.</text>
</comment>
<evidence type="ECO:0000313" key="1">
    <source>
        <dbReference type="EMBL" id="OGG46822.1"/>
    </source>
</evidence>
<dbReference type="EMBL" id="MFKF01000283">
    <property type="protein sequence ID" value="OGG46822.1"/>
    <property type="molecule type" value="Genomic_DNA"/>
</dbReference>
<dbReference type="Pfam" id="PF10387">
    <property type="entry name" value="DUF2442"/>
    <property type="match status" value="1"/>
</dbReference>
<dbReference type="InterPro" id="IPR018841">
    <property type="entry name" value="DUF2442"/>
</dbReference>
<dbReference type="SUPFAM" id="SSF143880">
    <property type="entry name" value="NE0471 N-terminal domain-like"/>
    <property type="match status" value="1"/>
</dbReference>
<proteinExistence type="predicted"/>
<dbReference type="AlphaFoldDB" id="A0A1F6CD29"/>
<sequence>MRHPVYRVQEFEIVAPYTLRVRFDDDTWQTINFQPVLAGELYGLLRDLALFNQVRIDPEVHTLVWPNGADFDPATLHDWPEHQDAMIAMARTWTLSA</sequence>
<organism evidence="1 2">
    <name type="scientific">Handelsmanbacteria sp. (strain RIFCSPLOWO2_12_FULL_64_10)</name>
    <dbReference type="NCBI Taxonomy" id="1817868"/>
    <lineage>
        <taxon>Bacteria</taxon>
        <taxon>Candidatus Handelsmaniibacteriota</taxon>
    </lineage>
</organism>
<protein>
    <recommendedName>
        <fullName evidence="3">DUF2442 domain-containing protein</fullName>
    </recommendedName>
</protein>
<dbReference type="Gene3D" id="3.30.2020.10">
    <property type="entry name" value="NE0471-like N-terminal domain"/>
    <property type="match status" value="1"/>
</dbReference>
<dbReference type="Proteomes" id="UP000178606">
    <property type="component" value="Unassembled WGS sequence"/>
</dbReference>
<name>A0A1F6CD29_HANXR</name>
<gene>
    <name evidence="1" type="ORF">A3F84_03515</name>
</gene>